<evidence type="ECO:0000313" key="2">
    <source>
        <dbReference type="Proteomes" id="UP000315295"/>
    </source>
</evidence>
<evidence type="ECO:0000313" key="1">
    <source>
        <dbReference type="EMBL" id="TQE11224.1"/>
    </source>
</evidence>
<dbReference type="Proteomes" id="UP000315295">
    <property type="component" value="Unassembled WGS sequence"/>
</dbReference>
<evidence type="ECO:0008006" key="3">
    <source>
        <dbReference type="Google" id="ProtNLM"/>
    </source>
</evidence>
<keyword evidence="2" id="KW-1185">Reference proteome</keyword>
<name>A0A540NJL5_MALBA</name>
<sequence length="125" mass="14552">MKKLFKLRKRVAIKRAVIGCKKEEWQQPKGPCRIQQLPEVVVMAILSRLVSIKTILNCRLRPTSQFGEDLVLLVFQAQEDASRKPLVIWLIGIAPSAVFSQHTRERLRETVCRYVLQILLQYLHM</sequence>
<proteinExistence type="predicted"/>
<protein>
    <recommendedName>
        <fullName evidence="3">F-box domain-containing protein</fullName>
    </recommendedName>
</protein>
<organism evidence="1 2">
    <name type="scientific">Malus baccata</name>
    <name type="common">Siberian crab apple</name>
    <name type="synonym">Pyrus baccata</name>
    <dbReference type="NCBI Taxonomy" id="106549"/>
    <lineage>
        <taxon>Eukaryota</taxon>
        <taxon>Viridiplantae</taxon>
        <taxon>Streptophyta</taxon>
        <taxon>Embryophyta</taxon>
        <taxon>Tracheophyta</taxon>
        <taxon>Spermatophyta</taxon>
        <taxon>Magnoliopsida</taxon>
        <taxon>eudicotyledons</taxon>
        <taxon>Gunneridae</taxon>
        <taxon>Pentapetalae</taxon>
        <taxon>rosids</taxon>
        <taxon>fabids</taxon>
        <taxon>Rosales</taxon>
        <taxon>Rosaceae</taxon>
        <taxon>Amygdaloideae</taxon>
        <taxon>Maleae</taxon>
        <taxon>Malus</taxon>
    </lineage>
</organism>
<dbReference type="AlphaFoldDB" id="A0A540NJL5"/>
<comment type="caution">
    <text evidence="1">The sequence shown here is derived from an EMBL/GenBank/DDBJ whole genome shotgun (WGS) entry which is preliminary data.</text>
</comment>
<gene>
    <name evidence="1" type="ORF">C1H46_003230</name>
</gene>
<dbReference type="EMBL" id="VIEB01000032">
    <property type="protein sequence ID" value="TQE11224.1"/>
    <property type="molecule type" value="Genomic_DNA"/>
</dbReference>
<accession>A0A540NJL5</accession>
<reference evidence="1 2" key="1">
    <citation type="journal article" date="2019" name="G3 (Bethesda)">
        <title>Sequencing of a Wild Apple (Malus baccata) Genome Unravels the Differences Between Cultivated and Wild Apple Species Regarding Disease Resistance and Cold Tolerance.</title>
        <authorList>
            <person name="Chen X."/>
        </authorList>
    </citation>
    <scope>NUCLEOTIDE SEQUENCE [LARGE SCALE GENOMIC DNA]</scope>
    <source>
        <strain evidence="2">cv. Shandingzi</strain>
        <tissue evidence="1">Leaves</tissue>
    </source>
</reference>